<gene>
    <name evidence="1" type="ORF">WA1_09495</name>
</gene>
<accession>A0A139WRB3</accession>
<dbReference type="RefSeq" id="WP_017743757.1">
    <property type="nucleotide sequence ID" value="NZ_KQ976354.1"/>
</dbReference>
<name>A0A139WRB3_9CYAN</name>
<dbReference type="InterPro" id="IPR019117">
    <property type="entry name" value="CRISPR-assoc_protein_Cmr3"/>
</dbReference>
<evidence type="ECO:0000313" key="1">
    <source>
        <dbReference type="EMBL" id="KYC34974.1"/>
    </source>
</evidence>
<reference evidence="1 2" key="1">
    <citation type="journal article" date="2013" name="Genome Biol. Evol.">
        <title>Genomes of Stigonematalean cyanobacteria (subsection V) and the evolution of oxygenic photosynthesis from prokaryotes to plastids.</title>
        <authorList>
            <person name="Dagan T."/>
            <person name="Roettger M."/>
            <person name="Stucken K."/>
            <person name="Landan G."/>
            <person name="Koch R."/>
            <person name="Major P."/>
            <person name="Gould S.B."/>
            <person name="Goremykin V.V."/>
            <person name="Rippka R."/>
            <person name="Tandeau de Marsac N."/>
            <person name="Gugger M."/>
            <person name="Lockhart P.J."/>
            <person name="Allen J.F."/>
            <person name="Brune I."/>
            <person name="Maus I."/>
            <person name="Puhler A."/>
            <person name="Martin W.F."/>
        </authorList>
    </citation>
    <scope>NUCLEOTIDE SEQUENCE [LARGE SCALE GENOMIC DNA]</scope>
    <source>
        <strain evidence="1 2">PCC 7110</strain>
    </source>
</reference>
<dbReference type="OrthoDB" id="6162707at2"/>
<dbReference type="EMBL" id="ANNX02000053">
    <property type="protein sequence ID" value="KYC34974.1"/>
    <property type="molecule type" value="Genomic_DNA"/>
</dbReference>
<keyword evidence="2" id="KW-1185">Reference proteome</keyword>
<protein>
    <recommendedName>
        <fullName evidence="3">CRISPR-associated protein Cmr3</fullName>
    </recommendedName>
</protein>
<sequence length="413" mass="46922">MQWYAIEPLNVLLFREAKPFSPGEGAWAKGMFPPMPNTVFQALRSVVKSKEAIADQQKSKLKLQFLGPFLLRDTLSGKELWLPTPKDLLCVKQRSQNPEENPEYDKIEELKEWSRLVCLQPLNLNSPEWKYITCSSGSLSQNKSEGQPNIQLLPMVPPTALENESASNSLEERGKDEWVSGRPTSWIKASALVRYLQGESLTDPKDFHCDPWSIQVLPHIQMEPGQRQVKNEDGYFTEVAVRLHSHWQLVVAIDATIESSVVRLGGEGHHALVFPLESLPDWEKIESFKQPSDKSRKAYLLTPGLAQSEPEKHIYGVYPHAWGEYLRSCVSDRAILWGGKSVFAKTPMLPQRAFVRPGTVYCFKHGVGDIGRVLPSYELRSQEREKSQVETKPELKWLDTLASLNYGILLWSK</sequence>
<dbReference type="Gene3D" id="3.30.70.2940">
    <property type="match status" value="1"/>
</dbReference>
<comment type="caution">
    <text evidence="1">The sequence shown here is derived from an EMBL/GenBank/DDBJ whole genome shotgun (WGS) entry which is preliminary data.</text>
</comment>
<organism evidence="1 2">
    <name type="scientific">Scytonema hofmannii PCC 7110</name>
    <dbReference type="NCBI Taxonomy" id="128403"/>
    <lineage>
        <taxon>Bacteria</taxon>
        <taxon>Bacillati</taxon>
        <taxon>Cyanobacteriota</taxon>
        <taxon>Cyanophyceae</taxon>
        <taxon>Nostocales</taxon>
        <taxon>Scytonemataceae</taxon>
        <taxon>Scytonema</taxon>
    </lineage>
</organism>
<proteinExistence type="predicted"/>
<dbReference type="Pfam" id="PF09700">
    <property type="entry name" value="Cas_Cmr3"/>
    <property type="match status" value="1"/>
</dbReference>
<evidence type="ECO:0008006" key="3">
    <source>
        <dbReference type="Google" id="ProtNLM"/>
    </source>
</evidence>
<evidence type="ECO:0000313" key="2">
    <source>
        <dbReference type="Proteomes" id="UP000076925"/>
    </source>
</evidence>
<dbReference type="STRING" id="128403.WA1_09495"/>
<dbReference type="AlphaFoldDB" id="A0A139WRB3"/>
<dbReference type="Proteomes" id="UP000076925">
    <property type="component" value="Unassembled WGS sequence"/>
</dbReference>